<dbReference type="Gene3D" id="2.40.30.20">
    <property type="match status" value="1"/>
</dbReference>
<dbReference type="Gene3D" id="1.20.150.20">
    <property type="entry name" value="ATP synthase alpha/beta chain, C-terminal domain"/>
    <property type="match status" value="1"/>
</dbReference>
<keyword evidence="6 13" id="KW-0375">Hydrogen ion transport</keyword>
<accession>A0A133YAG2</accession>
<comment type="similarity">
    <text evidence="2 13">Belongs to the ATPase alpha/beta chains family.</text>
</comment>
<evidence type="ECO:0000256" key="13">
    <source>
        <dbReference type="HAMAP-Rule" id="MF_01346"/>
    </source>
</evidence>
<evidence type="ECO:0000256" key="11">
    <source>
        <dbReference type="ARBA" id="ARBA00023196"/>
    </source>
</evidence>
<dbReference type="RefSeq" id="WP_315574150.1">
    <property type="nucleotide sequence ID" value="NZ_JARFNM010000001.1"/>
</dbReference>
<keyword evidence="3 13" id="KW-0813">Transport</keyword>
<feature type="domain" description="ATPase F1/V1/A1 complex alpha/beta subunit N-terminal" evidence="16">
    <location>
        <begin position="168"/>
        <end position="231"/>
    </location>
</feature>
<dbReference type="InterPro" id="IPR023366">
    <property type="entry name" value="ATP_synth_asu-like_sf"/>
</dbReference>
<proteinExistence type="inferred from homology"/>
<dbReference type="InterPro" id="IPR000194">
    <property type="entry name" value="ATPase_F1/V1/A1_a/bsu_nucl-bd"/>
</dbReference>
<keyword evidence="10 13" id="KW-0472">Membrane</keyword>
<dbReference type="InterPro" id="IPR020003">
    <property type="entry name" value="ATPase_a/bsu_AS"/>
</dbReference>
<dbReference type="Pfam" id="PF00213">
    <property type="entry name" value="OSCP"/>
    <property type="match status" value="1"/>
</dbReference>
<evidence type="ECO:0000313" key="17">
    <source>
        <dbReference type="EMBL" id="KXB40171.1"/>
    </source>
</evidence>
<evidence type="ECO:0000256" key="5">
    <source>
        <dbReference type="ARBA" id="ARBA00022741"/>
    </source>
</evidence>
<dbReference type="PROSITE" id="PS00152">
    <property type="entry name" value="ATPASE_ALPHA_BETA"/>
    <property type="match status" value="1"/>
</dbReference>
<dbReference type="CDD" id="cd18116">
    <property type="entry name" value="ATP-synt_F1_alpha_N"/>
    <property type="match status" value="1"/>
</dbReference>
<dbReference type="PANTHER" id="PTHR48082">
    <property type="entry name" value="ATP SYNTHASE SUBUNIT ALPHA, MITOCHONDRIAL"/>
    <property type="match status" value="1"/>
</dbReference>
<dbReference type="EC" id="7.1.2.2" evidence="13"/>
<keyword evidence="5 13" id="KW-0547">Nucleotide-binding</keyword>
<dbReference type="GO" id="GO:0043531">
    <property type="term" value="F:ADP binding"/>
    <property type="evidence" value="ECO:0007669"/>
    <property type="project" value="TreeGrafter"/>
</dbReference>
<dbReference type="InterPro" id="IPR000711">
    <property type="entry name" value="ATPase_OSCP/dsu"/>
</dbReference>
<evidence type="ECO:0000259" key="16">
    <source>
        <dbReference type="Pfam" id="PF02874"/>
    </source>
</evidence>
<keyword evidence="18" id="KW-1185">Reference proteome</keyword>
<evidence type="ECO:0000259" key="14">
    <source>
        <dbReference type="Pfam" id="PF00006"/>
    </source>
</evidence>
<dbReference type="GO" id="GO:0046933">
    <property type="term" value="F:proton-transporting ATP synthase activity, rotational mechanism"/>
    <property type="evidence" value="ECO:0007669"/>
    <property type="project" value="UniProtKB-UniRule"/>
</dbReference>
<reference evidence="18" key="1">
    <citation type="submission" date="2016-01" db="EMBL/GenBank/DDBJ databases">
        <authorList>
            <person name="Mitreva M."/>
            <person name="Pepin K.H."/>
            <person name="Mihindukulasuriya K.A."/>
            <person name="Fulton R."/>
            <person name="Fronick C."/>
            <person name="O'Laughlin M."/>
            <person name="Miner T."/>
            <person name="Herter B."/>
            <person name="Rosa B.A."/>
            <person name="Cordes M."/>
            <person name="Tomlinson C."/>
            <person name="Wollam A."/>
            <person name="Palsikar V.B."/>
            <person name="Mardis E.R."/>
            <person name="Wilson R.K."/>
        </authorList>
    </citation>
    <scope>NUCLEOTIDE SEQUENCE [LARGE SCALE GENOMIC DNA]</scope>
    <source>
        <strain evidence="18">KA00274</strain>
    </source>
</reference>
<evidence type="ECO:0000256" key="9">
    <source>
        <dbReference type="ARBA" id="ARBA00023065"/>
    </source>
</evidence>
<dbReference type="CDD" id="cd01132">
    <property type="entry name" value="F1-ATPase_alpha_CD"/>
    <property type="match status" value="1"/>
</dbReference>
<evidence type="ECO:0000256" key="10">
    <source>
        <dbReference type="ARBA" id="ARBA00023136"/>
    </source>
</evidence>
<dbReference type="InterPro" id="IPR027417">
    <property type="entry name" value="P-loop_NTPase"/>
</dbReference>
<comment type="function">
    <text evidence="13">Produces ATP from ADP in the presence of a proton gradient across the membrane. The alpha chain is a regulatory subunit.</text>
</comment>
<keyword evidence="11 13" id="KW-0139">CF(1)</keyword>
<dbReference type="InterPro" id="IPR005294">
    <property type="entry name" value="ATP_synth_F1_asu"/>
</dbReference>
<dbReference type="HAMAP" id="MF_01346">
    <property type="entry name" value="ATP_synth_alpha_bact"/>
    <property type="match status" value="1"/>
</dbReference>
<dbReference type="InterPro" id="IPR036121">
    <property type="entry name" value="ATPase_F1/V1/A1_a/bsu_N_sf"/>
</dbReference>
<keyword evidence="8 13" id="KW-1278">Translocase</keyword>
<dbReference type="GO" id="GO:0045259">
    <property type="term" value="C:proton-transporting ATP synthase complex"/>
    <property type="evidence" value="ECO:0007669"/>
    <property type="project" value="UniProtKB-KW"/>
</dbReference>
<dbReference type="Pfam" id="PF00306">
    <property type="entry name" value="ATP-synt_ab_C"/>
    <property type="match status" value="1"/>
</dbReference>
<evidence type="ECO:0000259" key="15">
    <source>
        <dbReference type="Pfam" id="PF00306"/>
    </source>
</evidence>
<dbReference type="InterPro" id="IPR004100">
    <property type="entry name" value="ATPase_F1/V1/A1_a/bsu_N"/>
</dbReference>
<feature type="site" description="Required for activity" evidence="13">
    <location>
        <position position="505"/>
    </location>
</feature>
<comment type="subcellular location">
    <subcellularLocation>
        <location evidence="13">Cell membrane</location>
        <topology evidence="13">Peripheral membrane protein</topology>
    </subcellularLocation>
    <subcellularLocation>
        <location evidence="1">Membrane</location>
    </subcellularLocation>
</comment>
<evidence type="ECO:0000313" key="18">
    <source>
        <dbReference type="Proteomes" id="UP000070080"/>
    </source>
</evidence>
<evidence type="ECO:0000256" key="6">
    <source>
        <dbReference type="ARBA" id="ARBA00022781"/>
    </source>
</evidence>
<dbReference type="SUPFAM" id="SSF47917">
    <property type="entry name" value="C-terminal domain of alpha and beta subunits of F1 ATP synthase"/>
    <property type="match status" value="1"/>
</dbReference>
<dbReference type="Pfam" id="PF02874">
    <property type="entry name" value="ATP-synt_ab_N"/>
    <property type="match status" value="1"/>
</dbReference>
<organism evidence="17 18">
    <name type="scientific">Amygdalobacter nucleatus</name>
    <dbReference type="NCBI Taxonomy" id="3029274"/>
    <lineage>
        <taxon>Bacteria</taxon>
        <taxon>Bacillati</taxon>
        <taxon>Bacillota</taxon>
        <taxon>Clostridia</taxon>
        <taxon>Eubacteriales</taxon>
        <taxon>Oscillospiraceae</taxon>
        <taxon>Amygdalobacter</taxon>
    </lineage>
</organism>
<protein>
    <recommendedName>
        <fullName evidence="13">ATP synthase subunit alpha</fullName>
        <ecNumber evidence="13">7.1.2.2</ecNumber>
    </recommendedName>
    <alternativeName>
        <fullName evidence="13">ATP synthase F1 sector subunit alpha</fullName>
    </alternativeName>
    <alternativeName>
        <fullName evidence="13">F-ATPase subunit alpha</fullName>
    </alternativeName>
</protein>
<dbReference type="GO" id="GO:0005886">
    <property type="term" value="C:plasma membrane"/>
    <property type="evidence" value="ECO:0007669"/>
    <property type="project" value="UniProtKB-SubCell"/>
</dbReference>
<feature type="domain" description="ATP synthase alpha subunit C-terminal" evidence="15">
    <location>
        <begin position="514"/>
        <end position="636"/>
    </location>
</feature>
<dbReference type="PATRIC" id="fig|1497955.3.peg.953"/>
<dbReference type="NCBIfam" id="NF009884">
    <property type="entry name" value="PRK13343.1"/>
    <property type="match status" value="1"/>
</dbReference>
<dbReference type="SUPFAM" id="SSF52540">
    <property type="entry name" value="P-loop containing nucleoside triphosphate hydrolases"/>
    <property type="match status" value="1"/>
</dbReference>
<evidence type="ECO:0000256" key="1">
    <source>
        <dbReference type="ARBA" id="ARBA00004370"/>
    </source>
</evidence>
<evidence type="ECO:0000256" key="7">
    <source>
        <dbReference type="ARBA" id="ARBA00022840"/>
    </source>
</evidence>
<dbReference type="CDD" id="cd18113">
    <property type="entry name" value="ATP-synt_F1_alpha_C"/>
    <property type="match status" value="1"/>
</dbReference>
<evidence type="ECO:0000256" key="3">
    <source>
        <dbReference type="ARBA" id="ARBA00022448"/>
    </source>
</evidence>
<gene>
    <name evidence="13" type="primary">atpA</name>
    <name evidence="17" type="ORF">HMPREF1872_00982</name>
</gene>
<comment type="catalytic activity">
    <reaction evidence="13">
        <text>ATP + H2O + 4 H(+)(in) = ADP + phosphate + 5 H(+)(out)</text>
        <dbReference type="Rhea" id="RHEA:57720"/>
        <dbReference type="ChEBI" id="CHEBI:15377"/>
        <dbReference type="ChEBI" id="CHEBI:15378"/>
        <dbReference type="ChEBI" id="CHEBI:30616"/>
        <dbReference type="ChEBI" id="CHEBI:43474"/>
        <dbReference type="ChEBI" id="CHEBI:456216"/>
        <dbReference type="EC" id="7.1.2.2"/>
    </reaction>
</comment>
<evidence type="ECO:0000256" key="2">
    <source>
        <dbReference type="ARBA" id="ARBA00008936"/>
    </source>
</evidence>
<dbReference type="Proteomes" id="UP000070080">
    <property type="component" value="Unassembled WGS sequence"/>
</dbReference>
<evidence type="ECO:0000256" key="4">
    <source>
        <dbReference type="ARBA" id="ARBA00022475"/>
    </source>
</evidence>
<keyword evidence="7 13" id="KW-0067">ATP-binding</keyword>
<evidence type="ECO:0000256" key="8">
    <source>
        <dbReference type="ARBA" id="ARBA00022967"/>
    </source>
</evidence>
<dbReference type="InterPro" id="IPR033732">
    <property type="entry name" value="ATP_synth_F1_a_nt-bd_dom"/>
</dbReference>
<dbReference type="Gene3D" id="3.40.50.300">
    <property type="entry name" value="P-loop containing nucleotide triphosphate hydrolases"/>
    <property type="match status" value="1"/>
</dbReference>
<feature type="binding site" evidence="13">
    <location>
        <begin position="311"/>
        <end position="318"/>
    </location>
    <ligand>
        <name>ATP</name>
        <dbReference type="ChEBI" id="CHEBI:30616"/>
    </ligand>
</feature>
<dbReference type="FunFam" id="3.40.50.300:FF:000002">
    <property type="entry name" value="ATP synthase subunit alpha"/>
    <property type="match status" value="1"/>
</dbReference>
<feature type="domain" description="ATPase F1/V1/A1 complex alpha/beta subunit nucleotide-binding" evidence="14">
    <location>
        <begin position="291"/>
        <end position="507"/>
    </location>
</feature>
<keyword evidence="9 13" id="KW-0406">Ion transport</keyword>
<dbReference type="NCBIfam" id="TIGR00962">
    <property type="entry name" value="atpA"/>
    <property type="match status" value="1"/>
</dbReference>
<comment type="caution">
    <text evidence="17">The sequence shown here is derived from an EMBL/GenBank/DDBJ whole genome shotgun (WGS) entry which is preliminary data.</text>
</comment>
<dbReference type="PANTHER" id="PTHR48082:SF2">
    <property type="entry name" value="ATP SYNTHASE SUBUNIT ALPHA, MITOCHONDRIAL"/>
    <property type="match status" value="1"/>
</dbReference>
<dbReference type="STRING" id="1497955.HMPREF1872_00982"/>
<dbReference type="Pfam" id="PF00006">
    <property type="entry name" value="ATP-synt_ab"/>
    <property type="match status" value="1"/>
</dbReference>
<dbReference type="AlphaFoldDB" id="A0A133YAG2"/>
<sequence length="650" mass="70811">MKTNQIILKSASKLSDSAQQELVGALVKRYNFLAGSYEVKYEVDPSLQAGFTIKVNNDFYDYSLLAKLKNLAVGLYSSNDSLDEISQDALHEMIFNQQANLRGSLNLPALVGNEKELTSVEPHAKAYATSAYAEESALYAKLLATRKAEDISDELAASLKDEFAQQKQELGEVKKVADGIAHVSGLSHCLNGEMIIFASGAIGLAMNLEKDSIGVVLLTMEDSVHSGMTCKGSSQVLSVPSGSAFLGQVIDPLGRSLEGEQNLQVSHYRPIEFAAPAIIDRQQVDEPLYTGITAIDSMIPIGKGQRELIIGDRQTGKSTIALDTILNQKGKDVVCIYVAIGQKQSTLKSQVTLLRERGAMDYTVVVSASASVSAALQYVAPYAACAMAEEFMYAQHRDVLIIYDDLTKHAQAYRAISLLLHRPPGREAYPGDVFYIHSRLLERAARLSDALGGGSITAIPIVETQAGDISAYIPTNVISITDGQIYLESDLFFSGQRPAINVGLSVSRVGGSCQVKSMRKVAGPLRITMAQFRELQSFSQLSSEMDASSAKQITRGLRLNEVLKQSEHVNRSLADSLILLTLCTNGAFDKLDIPTMRRLLHDFVDYLKQVREDILLTFSSGTVVSDSDKQMLYDLFADYCAEHDSAKAEA</sequence>
<dbReference type="SUPFAM" id="SSF50615">
    <property type="entry name" value="N-terminal domain of alpha and beta subunits of F1 ATP synthase"/>
    <property type="match status" value="1"/>
</dbReference>
<dbReference type="GO" id="GO:0005524">
    <property type="term" value="F:ATP binding"/>
    <property type="evidence" value="ECO:0007669"/>
    <property type="project" value="UniProtKB-UniRule"/>
</dbReference>
<dbReference type="EMBL" id="LSCV01000031">
    <property type="protein sequence ID" value="KXB40171.1"/>
    <property type="molecule type" value="Genomic_DNA"/>
</dbReference>
<name>A0A133YAG2_9FIRM</name>
<keyword evidence="4 13" id="KW-1003">Cell membrane</keyword>
<evidence type="ECO:0000256" key="12">
    <source>
        <dbReference type="ARBA" id="ARBA00023310"/>
    </source>
</evidence>
<dbReference type="InterPro" id="IPR000793">
    <property type="entry name" value="ATP_synth_asu_C"/>
</dbReference>
<dbReference type="InterPro" id="IPR038376">
    <property type="entry name" value="ATP_synth_asu_C_sf"/>
</dbReference>
<keyword evidence="12 13" id="KW-0066">ATP synthesis</keyword>